<evidence type="ECO:0000313" key="6">
    <source>
        <dbReference type="Ensembl" id="ENSAPEP00000017557.1"/>
    </source>
</evidence>
<dbReference type="InterPro" id="IPR013098">
    <property type="entry name" value="Ig_I-set"/>
</dbReference>
<feature type="domain" description="Ig-like" evidence="4">
    <location>
        <begin position="1038"/>
        <end position="1101"/>
    </location>
</feature>
<feature type="domain" description="Ig-like" evidence="4">
    <location>
        <begin position="457"/>
        <end position="530"/>
    </location>
</feature>
<feature type="domain" description="Ig-like" evidence="4">
    <location>
        <begin position="62"/>
        <end position="150"/>
    </location>
</feature>
<dbReference type="Pfam" id="PF00041">
    <property type="entry name" value="fn3"/>
    <property type="match status" value="6"/>
</dbReference>
<feature type="domain" description="Fibronectin type-III" evidence="5">
    <location>
        <begin position="1"/>
        <end position="62"/>
    </location>
</feature>
<dbReference type="FunFam" id="2.60.40.10:FF:000135">
    <property type="entry name" value="Titin a"/>
    <property type="match status" value="1"/>
</dbReference>
<dbReference type="PROSITE" id="PS50853">
    <property type="entry name" value="FN3"/>
    <property type="match status" value="8"/>
</dbReference>
<reference evidence="6" key="3">
    <citation type="submission" date="2025-09" db="UniProtKB">
        <authorList>
            <consortium name="Ensembl"/>
        </authorList>
    </citation>
    <scope>IDENTIFICATION</scope>
</reference>
<dbReference type="Ensembl" id="ENSAPET00000018053.1">
    <property type="protein sequence ID" value="ENSAPEP00000017557.1"/>
    <property type="gene ID" value="ENSAPEG00000012166.1"/>
</dbReference>
<reference evidence="6" key="2">
    <citation type="submission" date="2025-08" db="UniProtKB">
        <authorList>
            <consortium name="Ensembl"/>
        </authorList>
    </citation>
    <scope>IDENTIFICATION</scope>
</reference>
<dbReference type="FunFam" id="2.60.40.10:FF:000031">
    <property type="entry name" value="Myosin-binding protein C, slow type"/>
    <property type="match status" value="1"/>
</dbReference>
<dbReference type="InterPro" id="IPR003598">
    <property type="entry name" value="Ig_sub2"/>
</dbReference>
<dbReference type="SMART" id="SM00409">
    <property type="entry name" value="IG"/>
    <property type="match status" value="3"/>
</dbReference>
<feature type="domain" description="Fibronectin type-III" evidence="5">
    <location>
        <begin position="157"/>
        <end position="257"/>
    </location>
</feature>
<keyword evidence="1" id="KW-0677">Repeat</keyword>
<sequence length="1160" mass="127201">MLPKGTDKWGVATNTKTCDGTVKGLTAGTEYLFRIIAYNEKGKSEPKALAAPVIASDMTMEPSIKVQFNTYSVLAGKDLKLEFPVLGRPKPKVTWTKDGQALKVTSRVNVLNTPETAVIQITEACKEDFGKYSITATNSAGTVTEDVAVIILDKPGPPTGPVKVVEVSNTFVHLSWEPPEYTGGCQVKNYIVEKRDTTTTTWQPVTTQLARTAFKVTKLKTGAEYQFRIIAENRYGKGVSLDSKVIVVQYPYKTPGPPGTPYIKSATKEMMIIEWNEPVNDGGSAVIGYHLESKERSSILWNKLNKTLIADTQFKICNLEEGIGYEFRVYAENIVGTGRCSKVSDSFVARDPCDPPGAPEAITVSKNLIKIQWTKPQYDGGSKVNGYIVERKDLSSPDGRWVRANFTNIIETEYAVTGLTENEQYEFRVIARNAAGVFSEPSDSSGSITATDELEPPRASMDPKYKDVIVVNAGEHLLLDADIYGKPIPDVAWLKEGKEMDKAVRIEVKTTQKRAAMTIKDVTKLDGGHYDLVLKNLGGTKVLPITVKVLDKPGPPTGPMKVTGVMSDRCIIACRLSWTVVAPNIKGLYHKVTNLLTGNEYIFRVRAINKYGVGDYLESEPITARNPYKPPTAPGTPEASQITKESMVLSWTTPEQTGGADIEGYHLEKRDKDSVRWTKCNRQKLTDTHFKVTGLLTDHFYEFRVAAENEAGMGELSELSLFYRACDATTPPGPPHHPKVTDYSKSSVSLSWGKPDFDGGAYVKGYIVEMREYTPLPESTEEAEVAPAVEPPIEKEWNMCTPPTGIQATKLTIADLKEGGEYQFRVCAINSEGVGEAANVHGTVVTSDRAEAPEIELDADLRKVVSVRAGGTLRLFVTIRGRPEPAVKWEKVEGTLTERVAIDTTTSYTMFVIDNVNRFDSGKYSLTLENSKIKVSEVPLPPNKVTLVDLTKTTVSLTWEKPAHDGGSKVMCYNVEFKPKTGDKWGTACTVKVPEATVPNLTPNEAYLFRVVAINEKGKSEPKDLGLPVVAKDVGIEPSANLLFNTYSVKAGSDLTLEVPIRGRPKPVVSWKKDGLPLKQTSSNAVGSVSNPSLIAGPVTCVDACGEISGHSDVSCLLLLDFFGFLTLMSHVPQVPQPSIFLQSIWTWFSLRLESQLSSE</sequence>
<dbReference type="Pfam" id="PF07679">
    <property type="entry name" value="I-set"/>
    <property type="match status" value="4"/>
</dbReference>
<feature type="domain" description="Fibronectin type-III" evidence="5">
    <location>
        <begin position="355"/>
        <end position="454"/>
    </location>
</feature>
<proteinExistence type="predicted"/>
<feature type="domain" description="Fibronectin type-III" evidence="5">
    <location>
        <begin position="633"/>
        <end position="728"/>
    </location>
</feature>
<dbReference type="InterPro" id="IPR036179">
    <property type="entry name" value="Ig-like_dom_sf"/>
</dbReference>
<evidence type="ECO:0000313" key="7">
    <source>
        <dbReference type="Proteomes" id="UP000265080"/>
    </source>
</evidence>
<feature type="domain" description="Fibronectin type-III" evidence="5">
    <location>
        <begin position="258"/>
        <end position="352"/>
    </location>
</feature>
<dbReference type="SMART" id="SM00060">
    <property type="entry name" value="FN3"/>
    <property type="match status" value="7"/>
</dbReference>
<name>A0A3P8SZS2_AMPPE</name>
<dbReference type="CDD" id="cd00063">
    <property type="entry name" value="FN3"/>
    <property type="match status" value="8"/>
</dbReference>
<dbReference type="InterPro" id="IPR003961">
    <property type="entry name" value="FN3_dom"/>
</dbReference>
<dbReference type="AlphaFoldDB" id="A0A3P8SZS2"/>
<dbReference type="FunFam" id="2.60.40.10:FF:000011">
    <property type="entry name" value="Titin b"/>
    <property type="match status" value="1"/>
</dbReference>
<dbReference type="GO" id="GO:0045214">
    <property type="term" value="P:sarcomere organization"/>
    <property type="evidence" value="ECO:0007669"/>
    <property type="project" value="TreeGrafter"/>
</dbReference>
<dbReference type="GO" id="GO:0031430">
    <property type="term" value="C:M band"/>
    <property type="evidence" value="ECO:0007669"/>
    <property type="project" value="TreeGrafter"/>
</dbReference>
<dbReference type="PANTHER" id="PTHR14340">
    <property type="entry name" value="MICROFIBRIL-ASSOCIATED GLYCOPROTEIN 3"/>
    <property type="match status" value="1"/>
</dbReference>
<dbReference type="Gene3D" id="2.60.40.10">
    <property type="entry name" value="Immunoglobulins"/>
    <property type="match status" value="12"/>
</dbReference>
<dbReference type="CDD" id="cd05748">
    <property type="entry name" value="Ig_Titin_like"/>
    <property type="match status" value="1"/>
</dbReference>
<dbReference type="PRINTS" id="PR00014">
    <property type="entry name" value="FNTYPEIII"/>
</dbReference>
<feature type="domain" description="Fibronectin type-III" evidence="5">
    <location>
        <begin position="941"/>
        <end position="1034"/>
    </location>
</feature>
<organism evidence="6 7">
    <name type="scientific">Amphiprion percula</name>
    <name type="common">Orange clownfish</name>
    <name type="synonym">Lutjanus percula</name>
    <dbReference type="NCBI Taxonomy" id="161767"/>
    <lineage>
        <taxon>Eukaryota</taxon>
        <taxon>Metazoa</taxon>
        <taxon>Chordata</taxon>
        <taxon>Craniata</taxon>
        <taxon>Vertebrata</taxon>
        <taxon>Euteleostomi</taxon>
        <taxon>Actinopterygii</taxon>
        <taxon>Neopterygii</taxon>
        <taxon>Teleostei</taxon>
        <taxon>Neoteleostei</taxon>
        <taxon>Acanthomorphata</taxon>
        <taxon>Ovalentaria</taxon>
        <taxon>Pomacentridae</taxon>
        <taxon>Amphiprion</taxon>
    </lineage>
</organism>
<evidence type="ECO:0000256" key="3">
    <source>
        <dbReference type="SAM" id="MobiDB-lite"/>
    </source>
</evidence>
<keyword evidence="7" id="KW-1185">Reference proteome</keyword>
<dbReference type="PANTHER" id="PTHR14340:SF13">
    <property type="entry name" value="TITIN"/>
    <property type="match status" value="1"/>
</dbReference>
<dbReference type="GeneTree" id="ENSGT01150000286978"/>
<dbReference type="FunFam" id="2.60.40.10:FF:000112">
    <property type="entry name" value="Titin a"/>
    <property type="match status" value="1"/>
</dbReference>
<keyword evidence="2" id="KW-0393">Immunoglobulin domain</keyword>
<evidence type="ECO:0008006" key="8">
    <source>
        <dbReference type="Google" id="ProtNLM"/>
    </source>
</evidence>
<dbReference type="PROSITE" id="PS50835">
    <property type="entry name" value="IG_LIKE"/>
    <property type="match status" value="4"/>
</dbReference>
<feature type="domain" description="Ig-like" evidence="4">
    <location>
        <begin position="853"/>
        <end position="936"/>
    </location>
</feature>
<feature type="domain" description="Fibronectin type-III" evidence="5">
    <location>
        <begin position="734"/>
        <end position="849"/>
    </location>
</feature>
<evidence type="ECO:0000256" key="2">
    <source>
        <dbReference type="ARBA" id="ARBA00023319"/>
    </source>
</evidence>
<evidence type="ECO:0000259" key="4">
    <source>
        <dbReference type="PROSITE" id="PS50835"/>
    </source>
</evidence>
<dbReference type="GO" id="GO:0008307">
    <property type="term" value="F:structural constituent of muscle"/>
    <property type="evidence" value="ECO:0007669"/>
    <property type="project" value="TreeGrafter"/>
</dbReference>
<evidence type="ECO:0000256" key="1">
    <source>
        <dbReference type="ARBA" id="ARBA00022737"/>
    </source>
</evidence>
<dbReference type="InterPro" id="IPR007110">
    <property type="entry name" value="Ig-like_dom"/>
</dbReference>
<dbReference type="SUPFAM" id="SSF49265">
    <property type="entry name" value="Fibronectin type III"/>
    <property type="match status" value="5"/>
</dbReference>
<dbReference type="InterPro" id="IPR003599">
    <property type="entry name" value="Ig_sub"/>
</dbReference>
<dbReference type="InterPro" id="IPR013783">
    <property type="entry name" value="Ig-like_fold"/>
</dbReference>
<reference evidence="6 7" key="1">
    <citation type="submission" date="2018-03" db="EMBL/GenBank/DDBJ databases">
        <title>Finding Nemo's genes: A chromosome-scale reference assembly of the genome of the orange clownfish Amphiprion percula.</title>
        <authorList>
            <person name="Lehmann R."/>
        </authorList>
    </citation>
    <scope>NUCLEOTIDE SEQUENCE</scope>
</reference>
<feature type="region of interest" description="Disordered" evidence="3">
    <location>
        <begin position="439"/>
        <end position="459"/>
    </location>
</feature>
<dbReference type="SMART" id="SM00408">
    <property type="entry name" value="IGc2"/>
    <property type="match status" value="3"/>
</dbReference>
<feature type="domain" description="Fibronectin type-III" evidence="5">
    <location>
        <begin position="533"/>
        <end position="627"/>
    </location>
</feature>
<feature type="compositionally biased region" description="Polar residues" evidence="3">
    <location>
        <begin position="441"/>
        <end position="450"/>
    </location>
</feature>
<dbReference type="FunFam" id="2.60.40.10:FF:000034">
    <property type="entry name" value="Titin isoform A"/>
    <property type="match status" value="2"/>
</dbReference>
<evidence type="ECO:0000259" key="5">
    <source>
        <dbReference type="PROSITE" id="PS50853"/>
    </source>
</evidence>
<dbReference type="FunFam" id="2.60.40.10:FF:000012">
    <property type="entry name" value="titin isoform X1"/>
    <property type="match status" value="1"/>
</dbReference>
<dbReference type="GO" id="GO:0048738">
    <property type="term" value="P:cardiac muscle tissue development"/>
    <property type="evidence" value="ECO:0007669"/>
    <property type="project" value="TreeGrafter"/>
</dbReference>
<dbReference type="Proteomes" id="UP000265080">
    <property type="component" value="Chromosome 12"/>
</dbReference>
<protein>
    <recommendedName>
        <fullName evidence="8">Titin</fullName>
    </recommendedName>
</protein>
<dbReference type="InterPro" id="IPR036116">
    <property type="entry name" value="FN3_sf"/>
</dbReference>
<dbReference type="SUPFAM" id="SSF48726">
    <property type="entry name" value="Immunoglobulin"/>
    <property type="match status" value="4"/>
</dbReference>
<accession>A0A3P8SZS2</accession>
<dbReference type="FunFam" id="2.60.40.10:FF:000002">
    <property type="entry name" value="Titin a"/>
    <property type="match status" value="2"/>
</dbReference>